<dbReference type="AlphaFoldDB" id="E4YE94"/>
<sequence>MNFWKNFSQLKEEPTFVEKLQNLYKKLMCCKTSKVENVTRAETVETKDTGSGPDPPNLSRLSKFYPLPFASVNKLYKSPAIAKRRFDIKRQLRTHKKAISIKEFNRMSKRSQNKAYRRAEVNVIGYETRRECNRWIADKTDNPTLAAIRLEDEPHLDRKEAGKLAPIMIETVPVEHKNAINALVVDISQIIQKS</sequence>
<dbReference type="Proteomes" id="UP000011014">
    <property type="component" value="Unassembled WGS sequence"/>
</dbReference>
<name>E4YE94_OIKDI</name>
<organism evidence="1">
    <name type="scientific">Oikopleura dioica</name>
    <name type="common">Tunicate</name>
    <dbReference type="NCBI Taxonomy" id="34765"/>
    <lineage>
        <taxon>Eukaryota</taxon>
        <taxon>Metazoa</taxon>
        <taxon>Chordata</taxon>
        <taxon>Tunicata</taxon>
        <taxon>Appendicularia</taxon>
        <taxon>Copelata</taxon>
        <taxon>Oikopleuridae</taxon>
        <taxon>Oikopleura</taxon>
    </lineage>
</organism>
<evidence type="ECO:0000313" key="1">
    <source>
        <dbReference type="EMBL" id="CBY33844.1"/>
    </source>
</evidence>
<proteinExistence type="predicted"/>
<accession>E4YE94</accession>
<protein>
    <submittedName>
        <fullName evidence="1">Uncharacterized protein</fullName>
    </submittedName>
</protein>
<reference evidence="1" key="1">
    <citation type="journal article" date="2010" name="Science">
        <title>Plasticity of animal genome architecture unmasked by rapid evolution of a pelagic tunicate.</title>
        <authorList>
            <person name="Denoeud F."/>
            <person name="Henriet S."/>
            <person name="Mungpakdee S."/>
            <person name="Aury J.M."/>
            <person name="Da Silva C."/>
            <person name="Brinkmann H."/>
            <person name="Mikhaleva J."/>
            <person name="Olsen L.C."/>
            <person name="Jubin C."/>
            <person name="Canestro C."/>
            <person name="Bouquet J.M."/>
            <person name="Danks G."/>
            <person name="Poulain J."/>
            <person name="Campsteijn C."/>
            <person name="Adamski M."/>
            <person name="Cross I."/>
            <person name="Yadetie F."/>
            <person name="Muffato M."/>
            <person name="Louis A."/>
            <person name="Butcher S."/>
            <person name="Tsagkogeorga G."/>
            <person name="Konrad A."/>
            <person name="Singh S."/>
            <person name="Jensen M.F."/>
            <person name="Cong E.H."/>
            <person name="Eikeseth-Otteraa H."/>
            <person name="Noel B."/>
            <person name="Anthouard V."/>
            <person name="Porcel B.M."/>
            <person name="Kachouri-Lafond R."/>
            <person name="Nishino A."/>
            <person name="Ugolini M."/>
            <person name="Chourrout P."/>
            <person name="Nishida H."/>
            <person name="Aasland R."/>
            <person name="Huzurbazar S."/>
            <person name="Westhof E."/>
            <person name="Delsuc F."/>
            <person name="Lehrach H."/>
            <person name="Reinhardt R."/>
            <person name="Weissenbach J."/>
            <person name="Roy S.W."/>
            <person name="Artiguenave F."/>
            <person name="Postlethwait J.H."/>
            <person name="Manak J.R."/>
            <person name="Thompson E.M."/>
            <person name="Jaillon O."/>
            <person name="Du Pasquier L."/>
            <person name="Boudinot P."/>
            <person name="Liberles D.A."/>
            <person name="Volff J.N."/>
            <person name="Philippe H."/>
            <person name="Lenhard B."/>
            <person name="Roest Crollius H."/>
            <person name="Wincker P."/>
            <person name="Chourrout D."/>
        </authorList>
    </citation>
    <scope>NUCLEOTIDE SEQUENCE [LARGE SCALE GENOMIC DNA]</scope>
</reference>
<gene>
    <name evidence="1" type="ORF">GSOID_T00021798001</name>
</gene>
<dbReference type="EMBL" id="FN654453">
    <property type="protein sequence ID" value="CBY33844.1"/>
    <property type="molecule type" value="Genomic_DNA"/>
</dbReference>